<dbReference type="PROSITE" id="PS50011">
    <property type="entry name" value="PROTEIN_KINASE_DOM"/>
    <property type="match status" value="1"/>
</dbReference>
<evidence type="ECO:0000256" key="2">
    <source>
        <dbReference type="ARBA" id="ARBA00022527"/>
    </source>
</evidence>
<evidence type="ECO:0000256" key="6">
    <source>
        <dbReference type="ARBA" id="ARBA00022840"/>
    </source>
</evidence>
<dbReference type="PROSITE" id="PS00107">
    <property type="entry name" value="PROTEIN_KINASE_ATP"/>
    <property type="match status" value="1"/>
</dbReference>
<dbReference type="GO" id="GO:0005524">
    <property type="term" value="F:ATP binding"/>
    <property type="evidence" value="ECO:0007669"/>
    <property type="project" value="UniProtKB-UniRule"/>
</dbReference>
<gene>
    <name evidence="11" type="ORF">IAG42_35820</name>
</gene>
<proteinExistence type="predicted"/>
<keyword evidence="2" id="KW-0723">Serine/threonine-protein kinase</keyword>
<dbReference type="KEGG" id="sxn:IAG42_35820"/>
<comment type="catalytic activity">
    <reaction evidence="8">
        <text>L-seryl-[protein] + ATP = O-phospho-L-seryl-[protein] + ADP + H(+)</text>
        <dbReference type="Rhea" id="RHEA:17989"/>
        <dbReference type="Rhea" id="RHEA-COMP:9863"/>
        <dbReference type="Rhea" id="RHEA-COMP:11604"/>
        <dbReference type="ChEBI" id="CHEBI:15378"/>
        <dbReference type="ChEBI" id="CHEBI:29999"/>
        <dbReference type="ChEBI" id="CHEBI:30616"/>
        <dbReference type="ChEBI" id="CHEBI:83421"/>
        <dbReference type="ChEBI" id="CHEBI:456216"/>
        <dbReference type="EC" id="2.7.11.1"/>
    </reaction>
</comment>
<dbReference type="Proteomes" id="UP000516428">
    <property type="component" value="Chromosome"/>
</dbReference>
<keyword evidence="12" id="KW-1185">Reference proteome</keyword>
<evidence type="ECO:0000256" key="7">
    <source>
        <dbReference type="ARBA" id="ARBA00047899"/>
    </source>
</evidence>
<evidence type="ECO:0000256" key="5">
    <source>
        <dbReference type="ARBA" id="ARBA00022777"/>
    </source>
</evidence>
<name>A0A7H1BI75_9ACTN</name>
<evidence type="ECO:0000256" key="8">
    <source>
        <dbReference type="ARBA" id="ARBA00048679"/>
    </source>
</evidence>
<dbReference type="SUPFAM" id="SSF56112">
    <property type="entry name" value="Protein kinase-like (PK-like)"/>
    <property type="match status" value="1"/>
</dbReference>
<dbReference type="GO" id="GO:0004674">
    <property type="term" value="F:protein serine/threonine kinase activity"/>
    <property type="evidence" value="ECO:0007669"/>
    <property type="project" value="UniProtKB-KW"/>
</dbReference>
<dbReference type="PANTHER" id="PTHR43289">
    <property type="entry name" value="MITOGEN-ACTIVATED PROTEIN KINASE KINASE KINASE 20-RELATED"/>
    <property type="match status" value="1"/>
</dbReference>
<comment type="catalytic activity">
    <reaction evidence="7">
        <text>L-threonyl-[protein] + ATP = O-phospho-L-threonyl-[protein] + ADP + H(+)</text>
        <dbReference type="Rhea" id="RHEA:46608"/>
        <dbReference type="Rhea" id="RHEA-COMP:11060"/>
        <dbReference type="Rhea" id="RHEA-COMP:11605"/>
        <dbReference type="ChEBI" id="CHEBI:15378"/>
        <dbReference type="ChEBI" id="CHEBI:30013"/>
        <dbReference type="ChEBI" id="CHEBI:30616"/>
        <dbReference type="ChEBI" id="CHEBI:61977"/>
        <dbReference type="ChEBI" id="CHEBI:456216"/>
        <dbReference type="EC" id="2.7.11.1"/>
    </reaction>
</comment>
<dbReference type="FunFam" id="3.30.200.20:FF:000035">
    <property type="entry name" value="Serine/threonine protein kinase Stk1"/>
    <property type="match status" value="1"/>
</dbReference>
<keyword evidence="6 9" id="KW-0067">ATP-binding</keyword>
<sequence>MGAATASVGEGRYQLVRAVGRGGMAAVYRAMDTALGREVAVKVMDRTALGDDFRKRFRQEARAVAALNHGNVIAIHDIGEVPVHGGEPTPYLVREFVDGRPLYDLVSTSPMEVCEA</sequence>
<dbReference type="Gene3D" id="3.30.200.20">
    <property type="entry name" value="Phosphorylase Kinase, domain 1"/>
    <property type="match status" value="1"/>
</dbReference>
<keyword evidence="5 11" id="KW-0418">Kinase</keyword>
<feature type="domain" description="Protein kinase" evidence="10">
    <location>
        <begin position="13"/>
        <end position="116"/>
    </location>
</feature>
<keyword evidence="3" id="KW-0808">Transferase</keyword>
<dbReference type="EC" id="2.7.11.1" evidence="1"/>
<evidence type="ECO:0000313" key="11">
    <source>
        <dbReference type="EMBL" id="QNS08430.1"/>
    </source>
</evidence>
<evidence type="ECO:0000256" key="3">
    <source>
        <dbReference type="ARBA" id="ARBA00022679"/>
    </source>
</evidence>
<dbReference type="AlphaFoldDB" id="A0A7H1BI75"/>
<reference evidence="11 12" key="1">
    <citation type="submission" date="2020-09" db="EMBL/GenBank/DDBJ databases">
        <title>A novel species.</title>
        <authorList>
            <person name="Gao J."/>
        </authorList>
    </citation>
    <scope>NUCLEOTIDE SEQUENCE [LARGE SCALE GENOMIC DNA]</scope>
    <source>
        <strain evidence="11 12">CRXT-Y-14</strain>
    </source>
</reference>
<dbReference type="InterPro" id="IPR000719">
    <property type="entry name" value="Prot_kinase_dom"/>
</dbReference>
<dbReference type="InterPro" id="IPR017441">
    <property type="entry name" value="Protein_kinase_ATP_BS"/>
</dbReference>
<evidence type="ECO:0000256" key="9">
    <source>
        <dbReference type="PROSITE-ProRule" id="PRU10141"/>
    </source>
</evidence>
<protein>
    <recommendedName>
        <fullName evidence="1">non-specific serine/threonine protein kinase</fullName>
        <ecNumber evidence="1">2.7.11.1</ecNumber>
    </recommendedName>
</protein>
<evidence type="ECO:0000259" key="10">
    <source>
        <dbReference type="PROSITE" id="PS50011"/>
    </source>
</evidence>
<feature type="binding site" evidence="9">
    <location>
        <position position="42"/>
    </location>
    <ligand>
        <name>ATP</name>
        <dbReference type="ChEBI" id="CHEBI:30616"/>
    </ligand>
</feature>
<evidence type="ECO:0000313" key="12">
    <source>
        <dbReference type="Proteomes" id="UP000516428"/>
    </source>
</evidence>
<dbReference type="EMBL" id="CP061281">
    <property type="protein sequence ID" value="QNS08430.1"/>
    <property type="molecule type" value="Genomic_DNA"/>
</dbReference>
<keyword evidence="4 9" id="KW-0547">Nucleotide-binding</keyword>
<organism evidence="11 12">
    <name type="scientific">Streptomyces xanthii</name>
    <dbReference type="NCBI Taxonomy" id="2768069"/>
    <lineage>
        <taxon>Bacteria</taxon>
        <taxon>Bacillati</taxon>
        <taxon>Actinomycetota</taxon>
        <taxon>Actinomycetes</taxon>
        <taxon>Kitasatosporales</taxon>
        <taxon>Streptomycetaceae</taxon>
        <taxon>Streptomyces</taxon>
    </lineage>
</organism>
<accession>A0A7H1BI75</accession>
<evidence type="ECO:0000256" key="4">
    <source>
        <dbReference type="ARBA" id="ARBA00022741"/>
    </source>
</evidence>
<dbReference type="InterPro" id="IPR011009">
    <property type="entry name" value="Kinase-like_dom_sf"/>
</dbReference>
<dbReference type="PANTHER" id="PTHR43289:SF6">
    <property type="entry name" value="SERINE_THREONINE-PROTEIN KINASE NEKL-3"/>
    <property type="match status" value="1"/>
</dbReference>
<evidence type="ECO:0000256" key="1">
    <source>
        <dbReference type="ARBA" id="ARBA00012513"/>
    </source>
</evidence>
<dbReference type="Pfam" id="PF00069">
    <property type="entry name" value="Pkinase"/>
    <property type="match status" value="1"/>
</dbReference>